<dbReference type="EMBL" id="FQVY01000002">
    <property type="protein sequence ID" value="SHG15301.1"/>
    <property type="molecule type" value="Genomic_DNA"/>
</dbReference>
<keyword evidence="1" id="KW-1133">Transmembrane helix</keyword>
<keyword evidence="5" id="KW-1185">Reference proteome</keyword>
<sequence length="144" mass="15407">MKLYFGKSTLTTLLLAGFVAYAALAFWRRAEIQHWGRRTLLVLAWGLVLCAQAAVRDGYHLSVQHAIDGSCAPGLFAAAGPQAIVGGALAAAVVLCAIITPFVGSQSGRRGLFFTAAGCMLVKIAFVELSRVWFWLSGSTGWKF</sequence>
<feature type="transmembrane region" description="Helical" evidence="1">
    <location>
        <begin position="112"/>
        <end position="136"/>
    </location>
</feature>
<dbReference type="AlphaFoldDB" id="A0AAQ1RW83"/>
<name>A0AAQ1RW83_9FIRM</name>
<dbReference type="RefSeq" id="WP_021660374.1">
    <property type="nucleotide sequence ID" value="NZ_FQVY01000002.1"/>
</dbReference>
<evidence type="ECO:0000256" key="1">
    <source>
        <dbReference type="SAM" id="Phobius"/>
    </source>
</evidence>
<evidence type="ECO:0000313" key="5">
    <source>
        <dbReference type="Proteomes" id="UP000474718"/>
    </source>
</evidence>
<keyword evidence="1" id="KW-0812">Transmembrane</keyword>
<gene>
    <name evidence="2" type="ORF">GT747_10725</name>
    <name evidence="3" type="ORF">SAMN05444424_1668</name>
</gene>
<keyword evidence="1" id="KW-0472">Membrane</keyword>
<evidence type="ECO:0000313" key="2">
    <source>
        <dbReference type="EMBL" id="MZL70227.1"/>
    </source>
</evidence>
<feature type="transmembrane region" description="Helical" evidence="1">
    <location>
        <begin position="6"/>
        <end position="27"/>
    </location>
</feature>
<organism evidence="3 4">
    <name type="scientific">Bittarella massiliensis</name>
    <name type="common">ex Durand et al. 2017</name>
    <dbReference type="NCBI Taxonomy" id="1720313"/>
    <lineage>
        <taxon>Bacteria</taxon>
        <taxon>Bacillati</taxon>
        <taxon>Bacillota</taxon>
        <taxon>Clostridia</taxon>
        <taxon>Eubacteriales</taxon>
        <taxon>Oscillospiraceae</taxon>
        <taxon>Bittarella (ex Durand et al. 2017)</taxon>
    </lineage>
</organism>
<dbReference type="EMBL" id="WWVX01000008">
    <property type="protein sequence ID" value="MZL70227.1"/>
    <property type="molecule type" value="Genomic_DNA"/>
</dbReference>
<reference evidence="3" key="2">
    <citation type="submission" date="2016-11" db="EMBL/GenBank/DDBJ databases">
        <authorList>
            <person name="Varghese N."/>
            <person name="Submissions S."/>
        </authorList>
    </citation>
    <scope>NUCLEOTIDE SEQUENCE</scope>
    <source>
        <strain evidence="3">DSM 4029</strain>
    </source>
</reference>
<evidence type="ECO:0000313" key="3">
    <source>
        <dbReference type="EMBL" id="SHG15301.1"/>
    </source>
</evidence>
<dbReference type="Proteomes" id="UP000474718">
    <property type="component" value="Unassembled WGS sequence"/>
</dbReference>
<protein>
    <submittedName>
        <fullName evidence="3">Uncharacterized protein</fullName>
    </submittedName>
</protein>
<accession>A0AAQ1RW83</accession>
<reference evidence="4" key="1">
    <citation type="submission" date="2016-11" db="EMBL/GenBank/DDBJ databases">
        <authorList>
            <person name="Jaros S."/>
            <person name="Januszkiewicz K."/>
            <person name="Wedrychowicz H."/>
        </authorList>
    </citation>
    <scope>NUCLEOTIDE SEQUENCE [LARGE SCALE GENOMIC DNA]</scope>
    <source>
        <strain evidence="4">DSM 4029</strain>
    </source>
</reference>
<proteinExistence type="predicted"/>
<reference evidence="2 5" key="3">
    <citation type="journal article" date="2019" name="Nat. Med.">
        <title>A library of human gut bacterial isolates paired with longitudinal multiomics data enables mechanistic microbiome research.</title>
        <authorList>
            <person name="Poyet M."/>
            <person name="Groussin M."/>
            <person name="Gibbons S.M."/>
            <person name="Avila-Pacheco J."/>
            <person name="Jiang X."/>
            <person name="Kearney S.M."/>
            <person name="Perrotta A.R."/>
            <person name="Berdy B."/>
            <person name="Zhao S."/>
            <person name="Lieberman T.D."/>
            <person name="Swanson P.K."/>
            <person name="Smith M."/>
            <person name="Roesemann S."/>
            <person name="Alexander J.E."/>
            <person name="Rich S.A."/>
            <person name="Livny J."/>
            <person name="Vlamakis H."/>
            <person name="Clish C."/>
            <person name="Bullock K."/>
            <person name="Deik A."/>
            <person name="Scott J."/>
            <person name="Pierce K.A."/>
            <person name="Xavier R.J."/>
            <person name="Alm E.J."/>
        </authorList>
    </citation>
    <scope>NUCLEOTIDE SEQUENCE [LARGE SCALE GENOMIC DNA]</scope>
    <source>
        <strain evidence="2 5">BIOML-A2</strain>
    </source>
</reference>
<feature type="transmembrane region" description="Helical" evidence="1">
    <location>
        <begin position="39"/>
        <end position="55"/>
    </location>
</feature>
<evidence type="ECO:0000313" key="4">
    <source>
        <dbReference type="Proteomes" id="UP000184089"/>
    </source>
</evidence>
<comment type="caution">
    <text evidence="3">The sequence shown here is derived from an EMBL/GenBank/DDBJ whole genome shotgun (WGS) entry which is preliminary data.</text>
</comment>
<dbReference type="Proteomes" id="UP000184089">
    <property type="component" value="Unassembled WGS sequence"/>
</dbReference>
<feature type="transmembrane region" description="Helical" evidence="1">
    <location>
        <begin position="75"/>
        <end position="100"/>
    </location>
</feature>